<name>A0A428NN35_9HYPO</name>
<feature type="compositionally biased region" description="Pro residues" evidence="1">
    <location>
        <begin position="13"/>
        <end position="23"/>
    </location>
</feature>
<evidence type="ECO:0000313" key="2">
    <source>
        <dbReference type="EMBL" id="RSL42165.1"/>
    </source>
</evidence>
<dbReference type="EMBL" id="NKCI01000380">
    <property type="protein sequence ID" value="RSL42165.1"/>
    <property type="molecule type" value="Genomic_DNA"/>
</dbReference>
<sequence>MARTASPCRQIAPAPPRDYWPPIPRRRDNGYGSIENHFDLIGIDQESVIILPDTYEYGFDRTDDQQWNEGTLAWKARKTYKVYEDLFKSPSPHPRIADSGLGLSPDQIEDMYAQGQFPPLERQYLGEIADKCWHYKYESVHELKEDVLNFLREEGWEVDGDMLKALNAAELFKGRIRESCPDYINEDDE</sequence>
<dbReference type="Proteomes" id="UP000288168">
    <property type="component" value="Unassembled WGS sequence"/>
</dbReference>
<feature type="region of interest" description="Disordered" evidence="1">
    <location>
        <begin position="1"/>
        <end position="25"/>
    </location>
</feature>
<accession>A0A428NN35</accession>
<protein>
    <submittedName>
        <fullName evidence="2">Uncharacterized protein</fullName>
    </submittedName>
</protein>
<gene>
    <name evidence="2" type="ORF">CEP54_015575</name>
</gene>
<comment type="caution">
    <text evidence="2">The sequence shown here is derived from an EMBL/GenBank/DDBJ whole genome shotgun (WGS) entry which is preliminary data.</text>
</comment>
<evidence type="ECO:0000313" key="3">
    <source>
        <dbReference type="Proteomes" id="UP000288168"/>
    </source>
</evidence>
<organism evidence="2 3">
    <name type="scientific">Fusarium duplospermum</name>
    <dbReference type="NCBI Taxonomy" id="1325734"/>
    <lineage>
        <taxon>Eukaryota</taxon>
        <taxon>Fungi</taxon>
        <taxon>Dikarya</taxon>
        <taxon>Ascomycota</taxon>
        <taxon>Pezizomycotina</taxon>
        <taxon>Sordariomycetes</taxon>
        <taxon>Hypocreomycetidae</taxon>
        <taxon>Hypocreales</taxon>
        <taxon>Nectriaceae</taxon>
        <taxon>Fusarium</taxon>
        <taxon>Fusarium solani species complex</taxon>
    </lineage>
</organism>
<reference evidence="2 3" key="1">
    <citation type="submission" date="2017-06" db="EMBL/GenBank/DDBJ databases">
        <title>Comparative genomic analysis of Ambrosia Fusariam Clade fungi.</title>
        <authorList>
            <person name="Stajich J.E."/>
            <person name="Carrillo J."/>
            <person name="Kijimoto T."/>
            <person name="Eskalen A."/>
            <person name="O'Donnell K."/>
            <person name="Kasson M."/>
        </authorList>
    </citation>
    <scope>NUCLEOTIDE SEQUENCE [LARGE SCALE GENOMIC DNA]</scope>
    <source>
        <strain evidence="2 3">NRRL62584</strain>
    </source>
</reference>
<evidence type="ECO:0000256" key="1">
    <source>
        <dbReference type="SAM" id="MobiDB-lite"/>
    </source>
</evidence>
<dbReference type="OrthoDB" id="1668230at2759"/>
<keyword evidence="3" id="KW-1185">Reference proteome</keyword>
<dbReference type="AlphaFoldDB" id="A0A428NN35"/>
<proteinExistence type="predicted"/>